<comment type="caution">
    <text evidence="1">The sequence shown here is derived from an EMBL/GenBank/DDBJ whole genome shotgun (WGS) entry which is preliminary data.</text>
</comment>
<evidence type="ECO:0000313" key="2">
    <source>
        <dbReference type="Proteomes" id="UP000324222"/>
    </source>
</evidence>
<organism evidence="1 2">
    <name type="scientific">Portunus trituberculatus</name>
    <name type="common">Swimming crab</name>
    <name type="synonym">Neptunus trituberculatus</name>
    <dbReference type="NCBI Taxonomy" id="210409"/>
    <lineage>
        <taxon>Eukaryota</taxon>
        <taxon>Metazoa</taxon>
        <taxon>Ecdysozoa</taxon>
        <taxon>Arthropoda</taxon>
        <taxon>Crustacea</taxon>
        <taxon>Multicrustacea</taxon>
        <taxon>Malacostraca</taxon>
        <taxon>Eumalacostraca</taxon>
        <taxon>Eucarida</taxon>
        <taxon>Decapoda</taxon>
        <taxon>Pleocyemata</taxon>
        <taxon>Brachyura</taxon>
        <taxon>Eubrachyura</taxon>
        <taxon>Portunoidea</taxon>
        <taxon>Portunidae</taxon>
        <taxon>Portuninae</taxon>
        <taxon>Portunus</taxon>
    </lineage>
</organism>
<protein>
    <submittedName>
        <fullName evidence="1">Uncharacterized protein</fullName>
    </submittedName>
</protein>
<evidence type="ECO:0000313" key="1">
    <source>
        <dbReference type="EMBL" id="MPD01400.1"/>
    </source>
</evidence>
<keyword evidence="2" id="KW-1185">Reference proteome</keyword>
<proteinExistence type="predicted"/>
<dbReference type="EMBL" id="VSRR010126990">
    <property type="protein sequence ID" value="MPD01400.1"/>
    <property type="molecule type" value="Genomic_DNA"/>
</dbReference>
<reference evidence="1 2" key="1">
    <citation type="submission" date="2019-05" db="EMBL/GenBank/DDBJ databases">
        <title>Another draft genome of Portunus trituberculatus and its Hox gene families provides insights of decapod evolution.</title>
        <authorList>
            <person name="Jeong J.-H."/>
            <person name="Song I."/>
            <person name="Kim S."/>
            <person name="Choi T."/>
            <person name="Kim D."/>
            <person name="Ryu S."/>
            <person name="Kim W."/>
        </authorList>
    </citation>
    <scope>NUCLEOTIDE SEQUENCE [LARGE SCALE GENOMIC DNA]</scope>
    <source>
        <tissue evidence="1">Muscle</tissue>
    </source>
</reference>
<dbReference type="Proteomes" id="UP000324222">
    <property type="component" value="Unassembled WGS sequence"/>
</dbReference>
<dbReference type="AlphaFoldDB" id="A0A5B7K315"/>
<gene>
    <name evidence="1" type="ORF">E2C01_096925</name>
</gene>
<sequence length="63" mass="6934">MKGKLDKCGQRQDIESYGSGPVITNRFARLPGIFGPPGEEQQCKVRNETYLITILGAVPQLLT</sequence>
<name>A0A5B7K315_PORTR</name>
<accession>A0A5B7K315</accession>